<keyword evidence="3 5" id="KW-0863">Zinc-finger</keyword>
<dbReference type="GO" id="GO:0008270">
    <property type="term" value="F:zinc ion binding"/>
    <property type="evidence" value="ECO:0007669"/>
    <property type="project" value="UniProtKB-KW"/>
</dbReference>
<name>A0A2I1CPG8_ASPN1</name>
<evidence type="ECO:0000256" key="3">
    <source>
        <dbReference type="ARBA" id="ARBA00022771"/>
    </source>
</evidence>
<comment type="caution">
    <text evidence="7">The sequence shown here is derived from an EMBL/GenBank/DDBJ whole genome shotgun (WGS) entry which is preliminary data.</text>
</comment>
<feature type="domain" description="C2H2-type" evidence="6">
    <location>
        <begin position="14"/>
        <end position="39"/>
    </location>
</feature>
<organism evidence="7 8">
    <name type="scientific">Aspergillus novofumigatus (strain IBT 16806)</name>
    <dbReference type="NCBI Taxonomy" id="1392255"/>
    <lineage>
        <taxon>Eukaryota</taxon>
        <taxon>Fungi</taxon>
        <taxon>Dikarya</taxon>
        <taxon>Ascomycota</taxon>
        <taxon>Pezizomycotina</taxon>
        <taxon>Eurotiomycetes</taxon>
        <taxon>Eurotiomycetidae</taxon>
        <taxon>Eurotiales</taxon>
        <taxon>Aspergillaceae</taxon>
        <taxon>Aspergillus</taxon>
        <taxon>Aspergillus subgen. Fumigati</taxon>
    </lineage>
</organism>
<evidence type="ECO:0000259" key="6">
    <source>
        <dbReference type="PROSITE" id="PS50157"/>
    </source>
</evidence>
<dbReference type="AlphaFoldDB" id="A0A2I1CPG8"/>
<dbReference type="RefSeq" id="XP_024688112.1">
    <property type="nucleotide sequence ID" value="XM_024821935.1"/>
</dbReference>
<evidence type="ECO:0000256" key="5">
    <source>
        <dbReference type="PROSITE-ProRule" id="PRU00042"/>
    </source>
</evidence>
<keyword evidence="8" id="KW-1185">Reference proteome</keyword>
<dbReference type="PROSITE" id="PS50157">
    <property type="entry name" value="ZINC_FINGER_C2H2_2"/>
    <property type="match status" value="3"/>
</dbReference>
<sequence length="228" mass="26484">MGLGPYLAYDGMNYECTICDRLFCSESALYAHCRQTSRHQWCERCFRVFVSTQAKNTHLRTSSRHNVLDTHHFCPECNVYYGSVEQLQEHEVNRHHLCVKCGDYFENKNNLQMHQQRHRPRNLECYGCYQKFKSFSGMLIHLESGSCASDTTEEEIDDIAHACYQSRKYMNDDPEDGGQLYRCPSCETKFSKLSALYQHVEDVPPCSSPLSGYGCLAELEQFIARRLQ</sequence>
<gene>
    <name evidence="7" type="ORF">P174DRAFT_363572</name>
</gene>
<evidence type="ECO:0000313" key="7">
    <source>
        <dbReference type="EMBL" id="PKX99517.1"/>
    </source>
</evidence>
<feature type="domain" description="C2H2-type" evidence="6">
    <location>
        <begin position="181"/>
        <end position="209"/>
    </location>
</feature>
<dbReference type="VEuPathDB" id="FungiDB:P174DRAFT_363572"/>
<proteinExistence type="predicted"/>
<dbReference type="GeneID" id="36529261"/>
<dbReference type="OMA" id="CENKHAL"/>
<dbReference type="PANTHER" id="PTHR24379:SF121">
    <property type="entry name" value="C2H2-TYPE DOMAIN-CONTAINING PROTEIN"/>
    <property type="match status" value="1"/>
</dbReference>
<dbReference type="SMART" id="SM00355">
    <property type="entry name" value="ZnF_C2H2"/>
    <property type="match status" value="5"/>
</dbReference>
<dbReference type="PANTHER" id="PTHR24379">
    <property type="entry name" value="KRAB AND ZINC FINGER DOMAIN-CONTAINING"/>
    <property type="match status" value="1"/>
</dbReference>
<evidence type="ECO:0000313" key="8">
    <source>
        <dbReference type="Proteomes" id="UP000234474"/>
    </source>
</evidence>
<accession>A0A2I1CPG8</accession>
<dbReference type="OrthoDB" id="6105938at2759"/>
<evidence type="ECO:0000256" key="4">
    <source>
        <dbReference type="ARBA" id="ARBA00022833"/>
    </source>
</evidence>
<dbReference type="STRING" id="1392255.A0A2I1CPG8"/>
<dbReference type="EMBL" id="MSZS01000001">
    <property type="protein sequence ID" value="PKX99517.1"/>
    <property type="molecule type" value="Genomic_DNA"/>
</dbReference>
<dbReference type="InterPro" id="IPR013087">
    <property type="entry name" value="Znf_C2H2_type"/>
</dbReference>
<reference evidence="8" key="1">
    <citation type="journal article" date="2018" name="Proc. Natl. Acad. Sci. U.S.A.">
        <title>Linking secondary metabolites to gene clusters through genome sequencing of six diverse Aspergillus species.</title>
        <authorList>
            <person name="Kaerboelling I."/>
            <person name="Vesth T.C."/>
            <person name="Frisvad J.C."/>
            <person name="Nybo J.L."/>
            <person name="Theobald S."/>
            <person name="Kuo A."/>
            <person name="Bowyer P."/>
            <person name="Matsuda Y."/>
            <person name="Mondo S."/>
            <person name="Lyhne E.K."/>
            <person name="Kogle M.E."/>
            <person name="Clum A."/>
            <person name="Lipzen A."/>
            <person name="Salamov A."/>
            <person name="Ngan C.Y."/>
            <person name="Daum C."/>
            <person name="Chiniquy J."/>
            <person name="Barry K."/>
            <person name="LaButti K."/>
            <person name="Haridas S."/>
            <person name="Simmons B.A."/>
            <person name="Magnuson J.K."/>
            <person name="Mortensen U.H."/>
            <person name="Larsen T.O."/>
            <person name="Grigoriev I.V."/>
            <person name="Baker S.E."/>
            <person name="Andersen M.R."/>
        </authorList>
    </citation>
    <scope>NUCLEOTIDE SEQUENCE [LARGE SCALE GENOMIC DNA]</scope>
    <source>
        <strain evidence="8">IBT 16806</strain>
    </source>
</reference>
<keyword evidence="2" id="KW-0677">Repeat</keyword>
<keyword evidence="1" id="KW-0479">Metal-binding</keyword>
<dbReference type="Proteomes" id="UP000234474">
    <property type="component" value="Unassembled WGS sequence"/>
</dbReference>
<feature type="domain" description="C2H2-type" evidence="6">
    <location>
        <begin position="96"/>
        <end position="123"/>
    </location>
</feature>
<protein>
    <recommendedName>
        <fullName evidence="6">C2H2-type domain-containing protein</fullName>
    </recommendedName>
</protein>
<keyword evidence="4" id="KW-0862">Zinc</keyword>
<dbReference type="Gene3D" id="3.30.160.60">
    <property type="entry name" value="Classic Zinc Finger"/>
    <property type="match status" value="1"/>
</dbReference>
<evidence type="ECO:0000256" key="2">
    <source>
        <dbReference type="ARBA" id="ARBA00022737"/>
    </source>
</evidence>
<dbReference type="PROSITE" id="PS00028">
    <property type="entry name" value="ZINC_FINGER_C2H2_1"/>
    <property type="match status" value="1"/>
</dbReference>
<evidence type="ECO:0000256" key="1">
    <source>
        <dbReference type="ARBA" id="ARBA00022723"/>
    </source>
</evidence>